<evidence type="ECO:0000313" key="8">
    <source>
        <dbReference type="EMBL" id="AMD84692.1"/>
    </source>
</evidence>
<evidence type="ECO:0000256" key="7">
    <source>
        <dbReference type="HAMAP-Rule" id="MF_01416"/>
    </source>
</evidence>
<keyword evidence="7" id="KW-1003">Cell membrane</keyword>
<comment type="function">
    <text evidence="7">This protein is part of the stalk that links CF(0) to CF(1). It either transmits conformational changes from CF(0) to CF(1) or is implicated in proton conduction.</text>
</comment>
<evidence type="ECO:0000256" key="3">
    <source>
        <dbReference type="ARBA" id="ARBA00022781"/>
    </source>
</evidence>
<dbReference type="PANTHER" id="PTHR11910">
    <property type="entry name" value="ATP SYNTHASE DELTA CHAIN"/>
    <property type="match status" value="1"/>
</dbReference>
<name>A0AAX2GX70_9FLAO</name>
<gene>
    <name evidence="7 9" type="primary">atpH</name>
    <name evidence="8" type="ORF">AXF12_03615</name>
    <name evidence="9" type="ORF">SAMEA44541418_01015</name>
</gene>
<dbReference type="KEGG" id="chg:AXF12_03615"/>
<dbReference type="HAMAP" id="MF_01416">
    <property type="entry name" value="ATP_synth_delta_bact"/>
    <property type="match status" value="1"/>
</dbReference>
<keyword evidence="7" id="KW-0139">CF(1)</keyword>
<dbReference type="AlphaFoldDB" id="A0AAX2GX70"/>
<dbReference type="EMBL" id="CP014227">
    <property type="protein sequence ID" value="AMD84692.1"/>
    <property type="molecule type" value="Genomic_DNA"/>
</dbReference>
<keyword evidence="5 7" id="KW-0472">Membrane</keyword>
<comment type="function">
    <text evidence="7">F(1)F(0) ATP synthase produces ATP from ADP in the presence of a proton or sodium gradient. F-type ATPases consist of two structural domains, F(1) containing the extramembraneous catalytic core and F(0) containing the membrane proton channel, linked together by a central stalk and a peripheral stalk. During catalysis, ATP synthesis in the catalytic domain of F(1) is coupled via a rotary mechanism of the central stalk subunits to proton translocation.</text>
</comment>
<evidence type="ECO:0000256" key="4">
    <source>
        <dbReference type="ARBA" id="ARBA00023065"/>
    </source>
</evidence>
<dbReference type="InterPro" id="IPR026015">
    <property type="entry name" value="ATP_synth_OSCP/delta_N_sf"/>
</dbReference>
<dbReference type="GO" id="GO:0046933">
    <property type="term" value="F:proton-transporting ATP synthase activity, rotational mechanism"/>
    <property type="evidence" value="ECO:0007669"/>
    <property type="project" value="UniProtKB-UniRule"/>
</dbReference>
<organism evidence="9 11">
    <name type="scientific">Capnocytophaga haemolytica</name>
    <dbReference type="NCBI Taxonomy" id="45243"/>
    <lineage>
        <taxon>Bacteria</taxon>
        <taxon>Pseudomonadati</taxon>
        <taxon>Bacteroidota</taxon>
        <taxon>Flavobacteriia</taxon>
        <taxon>Flavobacteriales</taxon>
        <taxon>Flavobacteriaceae</taxon>
        <taxon>Capnocytophaga</taxon>
    </lineage>
</organism>
<dbReference type="EMBL" id="LT906449">
    <property type="protein sequence ID" value="SNV08368.1"/>
    <property type="molecule type" value="Genomic_DNA"/>
</dbReference>
<dbReference type="GO" id="GO:0045259">
    <property type="term" value="C:proton-transporting ATP synthase complex"/>
    <property type="evidence" value="ECO:0007669"/>
    <property type="project" value="UniProtKB-KW"/>
</dbReference>
<dbReference type="PROSITE" id="PS00389">
    <property type="entry name" value="ATPASE_DELTA"/>
    <property type="match status" value="1"/>
</dbReference>
<keyword evidence="2 7" id="KW-0813">Transport</keyword>
<dbReference type="SUPFAM" id="SSF47928">
    <property type="entry name" value="N-terminal domain of the delta subunit of the F1F0-ATP synthase"/>
    <property type="match status" value="1"/>
</dbReference>
<proteinExistence type="inferred from homology"/>
<reference evidence="9 11" key="2">
    <citation type="submission" date="2017-06" db="EMBL/GenBank/DDBJ databases">
        <authorList>
            <consortium name="Pathogen Informatics"/>
        </authorList>
    </citation>
    <scope>NUCLEOTIDE SEQUENCE [LARGE SCALE GENOMIC DNA]</scope>
    <source>
        <strain evidence="9 11">NCTC12947</strain>
    </source>
</reference>
<evidence type="ECO:0000313" key="10">
    <source>
        <dbReference type="Proteomes" id="UP000065822"/>
    </source>
</evidence>
<reference evidence="8 10" key="1">
    <citation type="submission" date="2016-02" db="EMBL/GenBank/DDBJ databases">
        <authorList>
            <person name="Holder M.E."/>
            <person name="Ajami N.J."/>
            <person name="Petrosino J.F."/>
        </authorList>
    </citation>
    <scope>NUCLEOTIDE SEQUENCE [LARGE SCALE GENOMIC DNA]</scope>
    <source>
        <strain evidence="8 10">CCUG 32990</strain>
    </source>
</reference>
<comment type="subcellular location">
    <subcellularLocation>
        <location evidence="7">Cell membrane</location>
        <topology evidence="7">Peripheral membrane protein</topology>
    </subcellularLocation>
    <subcellularLocation>
        <location evidence="1">Membrane</location>
    </subcellularLocation>
</comment>
<keyword evidence="3 7" id="KW-0375">Hydrogen ion transport</keyword>
<comment type="similarity">
    <text evidence="7">Belongs to the ATPase delta chain family.</text>
</comment>
<keyword evidence="4 7" id="KW-0406">Ion transport</keyword>
<evidence type="ECO:0000256" key="6">
    <source>
        <dbReference type="ARBA" id="ARBA00023310"/>
    </source>
</evidence>
<evidence type="ECO:0000313" key="11">
    <source>
        <dbReference type="Proteomes" id="UP000215539"/>
    </source>
</evidence>
<dbReference type="GO" id="GO:0005886">
    <property type="term" value="C:plasma membrane"/>
    <property type="evidence" value="ECO:0007669"/>
    <property type="project" value="UniProtKB-SubCell"/>
</dbReference>
<accession>A0AAX2GX70</accession>
<dbReference type="Proteomes" id="UP000065822">
    <property type="component" value="Chromosome"/>
</dbReference>
<evidence type="ECO:0000256" key="1">
    <source>
        <dbReference type="ARBA" id="ARBA00004370"/>
    </source>
</evidence>
<dbReference type="Gene3D" id="1.10.520.20">
    <property type="entry name" value="N-terminal domain of the delta subunit of the F1F0-ATP synthase"/>
    <property type="match status" value="1"/>
</dbReference>
<dbReference type="NCBIfam" id="TIGR01145">
    <property type="entry name" value="ATP_synt_delta"/>
    <property type="match status" value="1"/>
</dbReference>
<evidence type="ECO:0000256" key="5">
    <source>
        <dbReference type="ARBA" id="ARBA00023136"/>
    </source>
</evidence>
<dbReference type="InterPro" id="IPR020781">
    <property type="entry name" value="ATPase_OSCP/d_CS"/>
</dbReference>
<dbReference type="RefSeq" id="WP_066428408.1">
    <property type="nucleotide sequence ID" value="NZ_CP014227.1"/>
</dbReference>
<protein>
    <recommendedName>
        <fullName evidence="7">ATP synthase subunit delta</fullName>
    </recommendedName>
    <alternativeName>
        <fullName evidence="7">ATP synthase F(1) sector subunit delta</fullName>
    </alternativeName>
    <alternativeName>
        <fullName evidence="7">F-type ATPase subunit delta</fullName>
        <shortName evidence="7">F-ATPase subunit delta</shortName>
    </alternativeName>
</protein>
<evidence type="ECO:0000256" key="2">
    <source>
        <dbReference type="ARBA" id="ARBA00022448"/>
    </source>
</evidence>
<dbReference type="Proteomes" id="UP000215539">
    <property type="component" value="Chromosome 1"/>
</dbReference>
<dbReference type="InterPro" id="IPR000711">
    <property type="entry name" value="ATPase_OSCP/dsu"/>
</dbReference>
<evidence type="ECO:0000313" key="9">
    <source>
        <dbReference type="EMBL" id="SNV08368.1"/>
    </source>
</evidence>
<dbReference type="PRINTS" id="PR00125">
    <property type="entry name" value="ATPASEDELTA"/>
</dbReference>
<sequence>MYGFRAANRYAKALLSYTIDQGTTEEVFADMQLIHNTVKESKDLERLLISPIVKTTVKKNVLDRVFAQITAPTKRLISLLMQNGRLPLLNQVAERFVLQYNIYKNYQTAVVTTAVPLSSETKTAVLKKVQSLTNNEHITLESKVDPSVIGGFILRVGDVQYNASLAYKIGKLQQRFQEKLFL</sequence>
<keyword evidence="10" id="KW-1185">Reference proteome</keyword>
<dbReference type="Pfam" id="PF00213">
    <property type="entry name" value="OSCP"/>
    <property type="match status" value="1"/>
</dbReference>
<keyword evidence="6 7" id="KW-0066">ATP synthesis</keyword>